<comment type="caution">
    <text evidence="6">The sequence shown here is derived from an EMBL/GenBank/DDBJ whole genome shotgun (WGS) entry which is preliminary data.</text>
</comment>
<keyword evidence="4" id="KW-0460">Magnesium</keyword>
<keyword evidence="7" id="KW-1185">Reference proteome</keyword>
<dbReference type="Proteomes" id="UP000640426">
    <property type="component" value="Unassembled WGS sequence"/>
</dbReference>
<dbReference type="InterPro" id="IPR015813">
    <property type="entry name" value="Pyrv/PenolPyrv_kinase-like_dom"/>
</dbReference>
<sequence>MVPPRPRRSALFLPASNPRAIAKARTLPCDVVILDLEDAVAPDMKDDARARAVAAVAEGGFGDRELVIRVNAAGTPWHADDLAALASTAIDAILLPKVDDAAAVSAARDRLGHDAPALWAMIESARGVLNLPAIAAGAADARLTALVAGTNDLAIDLRCRPGPDRAPLLPALARIVIAARAAEMTALDGVLNAIDQPDRLAAECDQGRAWGFDGKTLIHPAQIDAANAAFGPSPDDIAWATRVIAAFADPVYDGRGAIRLDGAMVERLHLAEAERIMALMR</sequence>
<protein>
    <submittedName>
        <fullName evidence="6">CoA ester lyase</fullName>
    </submittedName>
</protein>
<evidence type="ECO:0000256" key="2">
    <source>
        <dbReference type="ARBA" id="ARBA00005568"/>
    </source>
</evidence>
<evidence type="ECO:0000256" key="4">
    <source>
        <dbReference type="ARBA" id="ARBA00022842"/>
    </source>
</evidence>
<evidence type="ECO:0000256" key="1">
    <source>
        <dbReference type="ARBA" id="ARBA00001946"/>
    </source>
</evidence>
<dbReference type="InterPro" id="IPR011206">
    <property type="entry name" value="Citrate_lyase_beta/mcl1/mcl2"/>
</dbReference>
<dbReference type="SUPFAM" id="SSF51621">
    <property type="entry name" value="Phosphoenolpyruvate/pyruvate domain"/>
    <property type="match status" value="1"/>
</dbReference>
<dbReference type="InterPro" id="IPR005000">
    <property type="entry name" value="Aldolase/citrate-lyase_domain"/>
</dbReference>
<dbReference type="InterPro" id="IPR040442">
    <property type="entry name" value="Pyrv_kinase-like_dom_sf"/>
</dbReference>
<feature type="domain" description="HpcH/HpaI aldolase/citrate lyase" evidence="5">
    <location>
        <begin position="8"/>
        <end position="220"/>
    </location>
</feature>
<keyword evidence="6" id="KW-0456">Lyase</keyword>
<proteinExistence type="inferred from homology"/>
<comment type="cofactor">
    <cofactor evidence="1">
        <name>Mg(2+)</name>
        <dbReference type="ChEBI" id="CHEBI:18420"/>
    </cofactor>
</comment>
<dbReference type="PANTHER" id="PTHR32308">
    <property type="entry name" value="LYASE BETA SUBUNIT, PUTATIVE (AFU_ORTHOLOGUE AFUA_4G13030)-RELATED"/>
    <property type="match status" value="1"/>
</dbReference>
<evidence type="ECO:0000256" key="3">
    <source>
        <dbReference type="ARBA" id="ARBA00022723"/>
    </source>
</evidence>
<evidence type="ECO:0000259" key="5">
    <source>
        <dbReference type="Pfam" id="PF03328"/>
    </source>
</evidence>
<dbReference type="PIRSF" id="PIRSF015582">
    <property type="entry name" value="Cit_lyase_B"/>
    <property type="match status" value="1"/>
</dbReference>
<dbReference type="Pfam" id="PF03328">
    <property type="entry name" value="HpcH_HpaI"/>
    <property type="match status" value="1"/>
</dbReference>
<name>A0ABS0XQ34_9SPHN</name>
<dbReference type="EMBL" id="JAELXS010000005">
    <property type="protein sequence ID" value="MBJ6122159.1"/>
    <property type="molecule type" value="Genomic_DNA"/>
</dbReference>
<evidence type="ECO:0000313" key="7">
    <source>
        <dbReference type="Proteomes" id="UP000640426"/>
    </source>
</evidence>
<keyword evidence="3" id="KW-0479">Metal-binding</keyword>
<dbReference type="Gene3D" id="3.20.20.60">
    <property type="entry name" value="Phosphoenolpyruvate-binding domains"/>
    <property type="match status" value="1"/>
</dbReference>
<accession>A0ABS0XQ34</accession>
<comment type="similarity">
    <text evidence="2">Belongs to the HpcH/HpaI aldolase family.</text>
</comment>
<organism evidence="6 7">
    <name type="scientific">Sphingomonas mollis</name>
    <dbReference type="NCBI Taxonomy" id="2795726"/>
    <lineage>
        <taxon>Bacteria</taxon>
        <taxon>Pseudomonadati</taxon>
        <taxon>Pseudomonadota</taxon>
        <taxon>Alphaproteobacteria</taxon>
        <taxon>Sphingomonadales</taxon>
        <taxon>Sphingomonadaceae</taxon>
        <taxon>Sphingomonas</taxon>
    </lineage>
</organism>
<reference evidence="7" key="1">
    <citation type="submission" date="2020-12" db="EMBL/GenBank/DDBJ databases">
        <title>Hymenobacter sp.</title>
        <authorList>
            <person name="Kim M.K."/>
        </authorList>
    </citation>
    <scope>NUCLEOTIDE SEQUENCE [LARGE SCALE GENOMIC DNA]</scope>
    <source>
        <strain evidence="7">BT553</strain>
    </source>
</reference>
<evidence type="ECO:0000313" key="6">
    <source>
        <dbReference type="EMBL" id="MBJ6122159.1"/>
    </source>
</evidence>
<dbReference type="GO" id="GO:0016829">
    <property type="term" value="F:lyase activity"/>
    <property type="evidence" value="ECO:0007669"/>
    <property type="project" value="UniProtKB-KW"/>
</dbReference>
<gene>
    <name evidence="6" type="ORF">JAO74_10185</name>
</gene>
<dbReference type="PANTHER" id="PTHR32308:SF10">
    <property type="entry name" value="CITRATE LYASE SUBUNIT BETA"/>
    <property type="match status" value="1"/>
</dbReference>